<proteinExistence type="predicted"/>
<dbReference type="Proteomes" id="UP000050761">
    <property type="component" value="Unassembled WGS sequence"/>
</dbReference>
<organism evidence="4 5">
    <name type="scientific">Heligmosomoides polygyrus</name>
    <name type="common">Parasitic roundworm</name>
    <dbReference type="NCBI Taxonomy" id="6339"/>
    <lineage>
        <taxon>Eukaryota</taxon>
        <taxon>Metazoa</taxon>
        <taxon>Ecdysozoa</taxon>
        <taxon>Nematoda</taxon>
        <taxon>Chromadorea</taxon>
        <taxon>Rhabditida</taxon>
        <taxon>Rhabditina</taxon>
        <taxon>Rhabditomorpha</taxon>
        <taxon>Strongyloidea</taxon>
        <taxon>Heligmosomidae</taxon>
        <taxon>Heligmosomoides</taxon>
    </lineage>
</organism>
<feature type="region of interest" description="Disordered" evidence="2">
    <location>
        <begin position="55"/>
        <end position="83"/>
    </location>
</feature>
<accession>A0A3P7WM22</accession>
<keyword evidence="1" id="KW-0175">Coiled coil</keyword>
<dbReference type="AlphaFoldDB" id="A0A183F2A7"/>
<evidence type="ECO:0000256" key="2">
    <source>
        <dbReference type="SAM" id="MobiDB-lite"/>
    </source>
</evidence>
<evidence type="ECO:0000313" key="5">
    <source>
        <dbReference type="WBParaSite" id="HPBE_0000024501-mRNA-1"/>
    </source>
</evidence>
<reference evidence="5" key="2">
    <citation type="submission" date="2019-09" db="UniProtKB">
        <authorList>
            <consortium name="WormBaseParasite"/>
        </authorList>
    </citation>
    <scope>IDENTIFICATION</scope>
</reference>
<evidence type="ECO:0000256" key="1">
    <source>
        <dbReference type="SAM" id="Coils"/>
    </source>
</evidence>
<reference evidence="3 4" key="1">
    <citation type="submission" date="2018-11" db="EMBL/GenBank/DDBJ databases">
        <authorList>
            <consortium name="Pathogen Informatics"/>
        </authorList>
    </citation>
    <scope>NUCLEOTIDE SEQUENCE [LARGE SCALE GENOMIC DNA]</scope>
</reference>
<dbReference type="WBParaSite" id="HPBE_0000024501-mRNA-1">
    <property type="protein sequence ID" value="HPBE_0000024501-mRNA-1"/>
    <property type="gene ID" value="HPBE_0000024501"/>
</dbReference>
<dbReference type="OrthoDB" id="5867989at2759"/>
<dbReference type="EMBL" id="UZAH01000158">
    <property type="protein sequence ID" value="VDO18628.1"/>
    <property type="molecule type" value="Genomic_DNA"/>
</dbReference>
<keyword evidence="4" id="KW-1185">Reference proteome</keyword>
<sequence length="341" mass="38917">MVDVDSYINEMMEGMKLDHQHAQEQNDKARQRMKTAYDREKNVIERPLTLGERVYMRVPSEKGSSTHPKLEQDKKGRPKKNKSSKVSCFGVEIGLPQDDPLHLYYPCTCGIFNERAHVGLPWLRCNLTRSKKVKNLFELANVASIALGPAWGEHRKEAELMTKNSTQLMVVGMSCAISAHRHFCHDFATAIAEKEGVRLSHPPIFSHYLGYDISAYYAQAMARKDQINEFYRSDDMPLNSIIVALPKSFARATTDLEPEPTVKFVVYNHMADIADQLNKIPISSAIVWVWPEWMPKQEHMGVCLQAMERHLQCEGTLDCFPAPRRRPVRNTGIRCASSAWK</sequence>
<name>A0A183F2A7_HELPZ</name>
<gene>
    <name evidence="3" type="ORF">HPBE_LOCUS246</name>
</gene>
<evidence type="ECO:0000313" key="3">
    <source>
        <dbReference type="EMBL" id="VDO18628.1"/>
    </source>
</evidence>
<protein>
    <submittedName>
        <fullName evidence="5">SRR1 domain-containing protein</fullName>
    </submittedName>
</protein>
<accession>A0A183F2A7</accession>
<evidence type="ECO:0000313" key="4">
    <source>
        <dbReference type="Proteomes" id="UP000050761"/>
    </source>
</evidence>
<feature type="coiled-coil region" evidence="1">
    <location>
        <begin position="12"/>
        <end position="39"/>
    </location>
</feature>